<dbReference type="SMART" id="SM00181">
    <property type="entry name" value="EGF"/>
    <property type="match status" value="1"/>
</dbReference>
<dbReference type="PANTHER" id="PTHR15854:SF1">
    <property type="entry name" value="PROTEIN MALE ABNORMAL 7"/>
    <property type="match status" value="1"/>
</dbReference>
<dbReference type="InterPro" id="IPR045165">
    <property type="entry name" value="Nitrobindin"/>
</dbReference>
<dbReference type="InterPro" id="IPR012674">
    <property type="entry name" value="Calycin"/>
</dbReference>
<proteinExistence type="predicted"/>
<evidence type="ECO:0000256" key="2">
    <source>
        <dbReference type="SAM" id="Coils"/>
    </source>
</evidence>
<sequence>MFFKINKNYVFGQWGEMGNSDEGWNDGGMEAIQNPVFPIINAGIHESNVKTQGRRNGLAYEANRRLNEQLQFSSKQLDEAKEALKITRERIDGLESKCEMYGRLKKILKDKLTELEYLIGDSTTNNIIGQKQQLQAQQMQRDGDQNNVWMDGKFMRRLRINRQGLNDEINNLNNKNSDDLSSQLNPPKTFSCNNNNIGEQRIGIETEIDQAQKRIQMLKGMEHKIISAVPGQVIIKRFSKDQCKFNPCLNGGKCVAGKTACDCPSGWMGKYCHRRCRNIYQSCDRWAMEEKCELVRTQTNFFDINCAVSSLEPIQFMMGKWYSQATKGLRFPTDMLASEYEELLDISPTQYPPEIAILSTANEGLNMIELGTLQNHAVTLNISYMQVHPSLDNDVLPLGATRRFKRSGQLLEMTVARLFPGNRRSGQLLEMTVASIDCSYDKLMKLFIYKLENNLISLKGETKLGEKENPLFSINSCLSIEEISNIEIKDYEFCFFVLIELCLWEIPEIIGDDNLTLSSPKNLLVDNGENLGGILARKIWRNYTKNRNKREKSLKENFNKKIEIVENSKRNEMKGKKIIIDNNKRKGKMSEENLNNKIKFGEIEKANKLKLENILEEIQSILGKIIGKIKNEAKQLNDALLQKDKISKSREIFAVKMFHNFLNTAGFKLAIKKEREMSKTRKKLIKELNDKYQLILLITIAIDTKINKIKNSSSDEINYKNIMEEIKSLCYRRIALDNSINEGIILVRALKKYFTKENKQNFGLVHFSFLKVKNGLIRLGIFNGIDRENAKSLVEKDVEKTNEIYKILTGRELVINKEESSENVASFFDSLIQRDINVTLIKLIELLAPLSKTIVSRKKEDKKPIINCLARKSKSCSEINLSKQTLSQLFNLDDSKEKEKNKEILTNNLF</sequence>
<keyword evidence="1" id="KW-0245">EGF-like domain</keyword>
<dbReference type="AlphaFoldDB" id="A0A915PEJ5"/>
<comment type="caution">
    <text evidence="1">Lacks conserved residue(s) required for the propagation of feature annotation.</text>
</comment>
<dbReference type="SUPFAM" id="SSF57196">
    <property type="entry name" value="EGF/Laminin"/>
    <property type="match status" value="1"/>
</dbReference>
<organism evidence="4 5">
    <name type="scientific">Meloidogyne floridensis</name>
    <dbReference type="NCBI Taxonomy" id="298350"/>
    <lineage>
        <taxon>Eukaryota</taxon>
        <taxon>Metazoa</taxon>
        <taxon>Ecdysozoa</taxon>
        <taxon>Nematoda</taxon>
        <taxon>Chromadorea</taxon>
        <taxon>Rhabditida</taxon>
        <taxon>Tylenchina</taxon>
        <taxon>Tylenchomorpha</taxon>
        <taxon>Tylenchoidea</taxon>
        <taxon>Meloidogynidae</taxon>
        <taxon>Meloidogyninae</taxon>
        <taxon>Meloidogyne</taxon>
    </lineage>
</organism>
<dbReference type="CDD" id="cd00054">
    <property type="entry name" value="EGF_CA"/>
    <property type="match status" value="1"/>
</dbReference>
<evidence type="ECO:0000313" key="4">
    <source>
        <dbReference type="Proteomes" id="UP000887560"/>
    </source>
</evidence>
<feature type="disulfide bond" evidence="1">
    <location>
        <begin position="263"/>
        <end position="272"/>
    </location>
</feature>
<reference evidence="5" key="1">
    <citation type="submission" date="2022-11" db="UniProtKB">
        <authorList>
            <consortium name="WormBaseParasite"/>
        </authorList>
    </citation>
    <scope>IDENTIFICATION</scope>
</reference>
<name>A0A915PEJ5_9BILA</name>
<dbReference type="PROSITE" id="PS00022">
    <property type="entry name" value="EGF_1"/>
    <property type="match status" value="1"/>
</dbReference>
<feature type="coiled-coil region" evidence="2">
    <location>
        <begin position="63"/>
        <end position="97"/>
    </location>
</feature>
<dbReference type="PROSITE" id="PS50026">
    <property type="entry name" value="EGF_3"/>
    <property type="match status" value="1"/>
</dbReference>
<protein>
    <submittedName>
        <fullName evidence="5">EGF-like domain-containing protein</fullName>
    </submittedName>
</protein>
<dbReference type="PANTHER" id="PTHR15854">
    <property type="entry name" value="THAP4 PROTEIN"/>
    <property type="match status" value="1"/>
</dbReference>
<keyword evidence="1" id="KW-1015">Disulfide bond</keyword>
<keyword evidence="2" id="KW-0175">Coiled coil</keyword>
<dbReference type="SUPFAM" id="SSF50814">
    <property type="entry name" value="Lipocalins"/>
    <property type="match status" value="1"/>
</dbReference>
<accession>A0A915PEJ5</accession>
<dbReference type="Proteomes" id="UP000887560">
    <property type="component" value="Unplaced"/>
</dbReference>
<dbReference type="WBParaSite" id="scf7180000424396.g12983">
    <property type="protein sequence ID" value="scf7180000424396.g12983"/>
    <property type="gene ID" value="scf7180000424396.g12983"/>
</dbReference>
<dbReference type="InterPro" id="IPR000742">
    <property type="entry name" value="EGF"/>
</dbReference>
<evidence type="ECO:0000256" key="1">
    <source>
        <dbReference type="PROSITE-ProRule" id="PRU00076"/>
    </source>
</evidence>
<evidence type="ECO:0000313" key="5">
    <source>
        <dbReference type="WBParaSite" id="scf7180000424396.g12983"/>
    </source>
</evidence>
<evidence type="ECO:0000259" key="3">
    <source>
        <dbReference type="PROSITE" id="PS50026"/>
    </source>
</evidence>
<keyword evidence="4" id="KW-1185">Reference proteome</keyword>
<feature type="domain" description="EGF-like" evidence="3">
    <location>
        <begin position="239"/>
        <end position="273"/>
    </location>
</feature>
<dbReference type="Gene3D" id="2.10.25.10">
    <property type="entry name" value="Laminin"/>
    <property type="match status" value="1"/>
</dbReference>